<evidence type="ECO:0000256" key="1">
    <source>
        <dbReference type="SAM" id="SignalP"/>
    </source>
</evidence>
<feature type="chain" id="PRO_5045205594" evidence="1">
    <location>
        <begin position="22"/>
        <end position="168"/>
    </location>
</feature>
<comment type="caution">
    <text evidence="2">The sequence shown here is derived from an EMBL/GenBank/DDBJ whole genome shotgun (WGS) entry which is preliminary data.</text>
</comment>
<proteinExistence type="predicted"/>
<dbReference type="EMBL" id="JAELYA010000004">
    <property type="protein sequence ID" value="MBO3276204.1"/>
    <property type="molecule type" value="Genomic_DNA"/>
</dbReference>
<dbReference type="RefSeq" id="WP_208314222.1">
    <property type="nucleotide sequence ID" value="NZ_JAELYA010000004.1"/>
</dbReference>
<gene>
    <name evidence="2" type="ORF">JFY56_13285</name>
</gene>
<dbReference type="Proteomes" id="UP000669060">
    <property type="component" value="Unassembled WGS sequence"/>
</dbReference>
<keyword evidence="3" id="KW-1185">Reference proteome</keyword>
<organism evidence="2 3">
    <name type="scientific">Pseudomonas schmalbachii</name>
    <dbReference type="NCBI Taxonomy" id="2816993"/>
    <lineage>
        <taxon>Bacteria</taxon>
        <taxon>Pseudomonadati</taxon>
        <taxon>Pseudomonadota</taxon>
        <taxon>Gammaproteobacteria</taxon>
        <taxon>Pseudomonadales</taxon>
        <taxon>Pseudomonadaceae</taxon>
        <taxon>Pseudomonas</taxon>
    </lineage>
</organism>
<feature type="signal peptide" evidence="1">
    <location>
        <begin position="1"/>
        <end position="21"/>
    </location>
</feature>
<evidence type="ECO:0000313" key="3">
    <source>
        <dbReference type="Proteomes" id="UP000669060"/>
    </source>
</evidence>
<sequence>MQLRPALAFCALLSLPLVATAAEEPSTKQVMDEHKSAIQNTLADIDYKRKRIVEANMGLDSQEAEAFWPIYNSYRTEAEKLSKETLAIILDYARAYNSHAGSVTNDQAAKLQERVLELQDDKQELKEKYLGRIAKEVSPQRSLRFLQIEDQLDAITLIQGTKDIPLVE</sequence>
<evidence type="ECO:0000313" key="2">
    <source>
        <dbReference type="EMBL" id="MBO3276204.1"/>
    </source>
</evidence>
<keyword evidence="1" id="KW-0732">Signal</keyword>
<reference evidence="2 3" key="1">
    <citation type="submission" date="2020-12" db="EMBL/GenBank/DDBJ databases">
        <title>Pseudomonas schmalbachii sp. nov. isolated from millipede gut.</title>
        <authorList>
            <person name="Shelomi M."/>
        </authorList>
    </citation>
    <scope>NUCLEOTIDE SEQUENCE [LARGE SCALE GENOMIC DNA]</scope>
    <source>
        <strain evidence="2 3">Milli4</strain>
    </source>
</reference>
<protein>
    <submittedName>
        <fullName evidence="2">Transcriptional regulator</fullName>
    </submittedName>
</protein>
<name>A0ABS3TRB3_9PSED</name>
<accession>A0ABS3TRB3</accession>